<dbReference type="KEGG" id="hir:HETIRDRAFT_237178"/>
<dbReference type="GeneID" id="20668770"/>
<proteinExistence type="predicted"/>
<dbReference type="GO" id="GO:0005740">
    <property type="term" value="C:mitochondrial envelope"/>
    <property type="evidence" value="ECO:0007669"/>
    <property type="project" value="TreeGrafter"/>
</dbReference>
<dbReference type="Pfam" id="PF08634">
    <property type="entry name" value="Pet127"/>
    <property type="match status" value="1"/>
</dbReference>
<dbReference type="InParanoid" id="W4K7C9"/>
<feature type="non-terminal residue" evidence="1">
    <location>
        <position position="1"/>
    </location>
</feature>
<dbReference type="FunCoup" id="W4K7C9">
    <property type="interactions" value="154"/>
</dbReference>
<accession>W4K7C9</accession>
<dbReference type="PANTHER" id="PTHR31014:SF0">
    <property type="entry name" value="MITOCHONDRIAL TRANSLATION SYSTEM COMPONENT PET127-RELATED"/>
    <property type="match status" value="1"/>
</dbReference>
<dbReference type="STRING" id="747525.W4K7C9"/>
<dbReference type="HOGENOM" id="CLU_003477_2_3_1"/>
<organism evidence="1 2">
    <name type="scientific">Heterobasidion irregulare (strain TC 32-1)</name>
    <dbReference type="NCBI Taxonomy" id="747525"/>
    <lineage>
        <taxon>Eukaryota</taxon>
        <taxon>Fungi</taxon>
        <taxon>Dikarya</taxon>
        <taxon>Basidiomycota</taxon>
        <taxon>Agaricomycotina</taxon>
        <taxon>Agaricomycetes</taxon>
        <taxon>Russulales</taxon>
        <taxon>Bondarzewiaceae</taxon>
        <taxon>Heterobasidion</taxon>
        <taxon>Heterobasidion annosum species complex</taxon>
    </lineage>
</organism>
<dbReference type="GO" id="GO:0000964">
    <property type="term" value="P:mitochondrial RNA 5'-end processing"/>
    <property type="evidence" value="ECO:0007669"/>
    <property type="project" value="TreeGrafter"/>
</dbReference>
<reference evidence="1 2" key="1">
    <citation type="journal article" date="2012" name="New Phytol.">
        <title>Insight into trade-off between wood decay and parasitism from the genome of a fungal forest pathogen.</title>
        <authorList>
            <person name="Olson A."/>
            <person name="Aerts A."/>
            <person name="Asiegbu F."/>
            <person name="Belbahri L."/>
            <person name="Bouzid O."/>
            <person name="Broberg A."/>
            <person name="Canback B."/>
            <person name="Coutinho P.M."/>
            <person name="Cullen D."/>
            <person name="Dalman K."/>
            <person name="Deflorio G."/>
            <person name="van Diepen L.T."/>
            <person name="Dunand C."/>
            <person name="Duplessis S."/>
            <person name="Durling M."/>
            <person name="Gonthier P."/>
            <person name="Grimwood J."/>
            <person name="Fossdal C.G."/>
            <person name="Hansson D."/>
            <person name="Henrissat B."/>
            <person name="Hietala A."/>
            <person name="Himmelstrand K."/>
            <person name="Hoffmeister D."/>
            <person name="Hogberg N."/>
            <person name="James T.Y."/>
            <person name="Karlsson M."/>
            <person name="Kohler A."/>
            <person name="Kues U."/>
            <person name="Lee Y.H."/>
            <person name="Lin Y.C."/>
            <person name="Lind M."/>
            <person name="Lindquist E."/>
            <person name="Lombard V."/>
            <person name="Lucas S."/>
            <person name="Lunden K."/>
            <person name="Morin E."/>
            <person name="Murat C."/>
            <person name="Park J."/>
            <person name="Raffaello T."/>
            <person name="Rouze P."/>
            <person name="Salamov A."/>
            <person name="Schmutz J."/>
            <person name="Solheim H."/>
            <person name="Stahlberg J."/>
            <person name="Velez H."/>
            <person name="de Vries R.P."/>
            <person name="Wiebenga A."/>
            <person name="Woodward S."/>
            <person name="Yakovlev I."/>
            <person name="Garbelotto M."/>
            <person name="Martin F."/>
            <person name="Grigoriev I.V."/>
            <person name="Stenlid J."/>
        </authorList>
    </citation>
    <scope>NUCLEOTIDE SEQUENCE [LARGE SCALE GENOMIC DNA]</scope>
    <source>
        <strain evidence="1 2">TC 32-1</strain>
    </source>
</reference>
<dbReference type="eggNOG" id="ENOG502QPU6">
    <property type="taxonomic scope" value="Eukaryota"/>
</dbReference>
<protein>
    <submittedName>
        <fullName evidence="1">Uncharacterized protein</fullName>
    </submittedName>
</protein>
<gene>
    <name evidence="1" type="ORF">HETIRDRAFT_237178</name>
</gene>
<dbReference type="InterPro" id="IPR013943">
    <property type="entry name" value="Pet127"/>
</dbReference>
<dbReference type="RefSeq" id="XP_009546349.1">
    <property type="nucleotide sequence ID" value="XM_009548054.1"/>
</dbReference>
<keyword evidence="2" id="KW-1185">Reference proteome</keyword>
<evidence type="ECO:0000313" key="2">
    <source>
        <dbReference type="Proteomes" id="UP000030671"/>
    </source>
</evidence>
<dbReference type="PANTHER" id="PTHR31014">
    <property type="entry name" value="MITOCHONDRIAL TRANSLATION SYSTEM COMPONENT PET127-RELATED"/>
    <property type="match status" value="1"/>
</dbReference>
<dbReference type="AlphaFoldDB" id="W4K7C9"/>
<sequence length="443" mass="50022">DLEPPSPQQPIAQLAHGLDRVLFNPGVSWLQDPRSNVYNYTTWLENVPSVKDFAFERLGGFISSSRDQDLWSLARSEKRTFAGSTSSLSGLLSHIYFLISGDKRVNTTSLSRHFQYEPTNFTPGQRMPASVVLKHSDGVYAIDSLSLIPGSSEKNVLTWMGTVLEKFLTMPKEQFSRLLRSSPDPTEEPESKREAYRYSKSDKFVMRSQLDCYDSRLPGTGVFDIKTRAAVPIRLDLMNYEENSGYIIRTLQGPLESFEKEYYDLIRSAFLKYSFQARIGNMDGVLVAYHNTARIFGFQYVPLSEMDSCIFGSEGRGDRVFEKCVQMMEAIMTEAVHQFPDQSIRCVTEKKEGSDVLQVFLEPADWNEETQGPTPIVQLDVTVVNYAGDTEVRGSTAVARSDLPWTILYSISIPSLSLREIRGNLSEVISRQFFAYNLPSGVS</sequence>
<dbReference type="Proteomes" id="UP000030671">
    <property type="component" value="Unassembled WGS sequence"/>
</dbReference>
<dbReference type="EMBL" id="KI925458">
    <property type="protein sequence ID" value="ETW81737.1"/>
    <property type="molecule type" value="Genomic_DNA"/>
</dbReference>
<feature type="non-terminal residue" evidence="1">
    <location>
        <position position="443"/>
    </location>
</feature>
<dbReference type="OrthoDB" id="10249045at2759"/>
<name>W4K7C9_HETIT</name>
<evidence type="ECO:0000313" key="1">
    <source>
        <dbReference type="EMBL" id="ETW81737.1"/>
    </source>
</evidence>